<keyword evidence="2" id="KW-0472">Membrane</keyword>
<dbReference type="Proteomes" id="UP001422759">
    <property type="component" value="Unassembled WGS sequence"/>
</dbReference>
<feature type="region of interest" description="Disordered" evidence="1">
    <location>
        <begin position="208"/>
        <end position="233"/>
    </location>
</feature>
<feature type="region of interest" description="Disordered" evidence="1">
    <location>
        <begin position="85"/>
        <end position="150"/>
    </location>
</feature>
<protein>
    <recommendedName>
        <fullName evidence="5">DUF4232 domain-containing protein</fullName>
    </recommendedName>
</protein>
<feature type="compositionally biased region" description="Low complexity" evidence="1">
    <location>
        <begin position="310"/>
        <end position="341"/>
    </location>
</feature>
<keyword evidence="2" id="KW-0812">Transmembrane</keyword>
<accession>A0ABP5KVM0</accession>
<feature type="compositionally biased region" description="Basic and acidic residues" evidence="1">
    <location>
        <begin position="209"/>
        <end position="218"/>
    </location>
</feature>
<dbReference type="RefSeq" id="WP_344462865.1">
    <property type="nucleotide sequence ID" value="NZ_BAAANT010000008.1"/>
</dbReference>
<evidence type="ECO:0000256" key="2">
    <source>
        <dbReference type="SAM" id="Phobius"/>
    </source>
</evidence>
<evidence type="ECO:0000256" key="1">
    <source>
        <dbReference type="SAM" id="MobiDB-lite"/>
    </source>
</evidence>
<evidence type="ECO:0000313" key="3">
    <source>
        <dbReference type="EMBL" id="GAA2138081.1"/>
    </source>
</evidence>
<feature type="compositionally biased region" description="Low complexity" evidence="1">
    <location>
        <begin position="85"/>
        <end position="100"/>
    </location>
</feature>
<sequence>MTDDQHPDAAGSAAEREVRELLRRAVAELQPDPGALPRIRLAVPRRRARHRNMLTGVAAAALLAVAAVPALHGVDQVGLSDSPTGGRALAATTGAGTPAPGDDRATARPPAPRPAGSGAGAATGGPATAAASGTAADSPPGPAVSPSGAPVLPPCARADLGRADSYLGSADSGGRIYGWFTVYNISGRSCALSGPGTLQVGAVSGTDPSRVKVADHQAGDPATGLPDPATAPRSLVLQPSTGYRVQFGWVPDAPCPASSALRAVPTGTAAPGGGSAARPSPAPLPSAGSGSGPGLRAADAGGPGTASADPGSAGVPGTPTPTPTASASASPSAGPTAGSSPAATVGITLVETPQAGAPAAASAVVNGACAGTVYRAAPQVVPAAVPAGTQLAGG</sequence>
<proteinExistence type="predicted"/>
<reference evidence="4" key="1">
    <citation type="journal article" date="2019" name="Int. J. Syst. Evol. Microbiol.">
        <title>The Global Catalogue of Microorganisms (GCM) 10K type strain sequencing project: providing services to taxonomists for standard genome sequencing and annotation.</title>
        <authorList>
            <consortium name="The Broad Institute Genomics Platform"/>
            <consortium name="The Broad Institute Genome Sequencing Center for Infectious Disease"/>
            <person name="Wu L."/>
            <person name="Ma J."/>
        </authorList>
    </citation>
    <scope>NUCLEOTIDE SEQUENCE [LARGE SCALE GENOMIC DNA]</scope>
    <source>
        <strain evidence="4">JCM 14560</strain>
    </source>
</reference>
<feature type="region of interest" description="Disordered" evidence="1">
    <location>
        <begin position="264"/>
        <end position="341"/>
    </location>
</feature>
<keyword evidence="2" id="KW-1133">Transmembrane helix</keyword>
<organism evidence="3 4">
    <name type="scientific">Kitasatospora kazusensis</name>
    <dbReference type="NCBI Taxonomy" id="407974"/>
    <lineage>
        <taxon>Bacteria</taxon>
        <taxon>Bacillati</taxon>
        <taxon>Actinomycetota</taxon>
        <taxon>Actinomycetes</taxon>
        <taxon>Kitasatosporales</taxon>
        <taxon>Streptomycetaceae</taxon>
        <taxon>Kitasatospora</taxon>
    </lineage>
</organism>
<feature type="compositionally biased region" description="Low complexity" evidence="1">
    <location>
        <begin position="124"/>
        <end position="150"/>
    </location>
</feature>
<evidence type="ECO:0008006" key="5">
    <source>
        <dbReference type="Google" id="ProtNLM"/>
    </source>
</evidence>
<gene>
    <name evidence="3" type="ORF">GCM10009760_19130</name>
</gene>
<dbReference type="EMBL" id="BAAANT010000008">
    <property type="protein sequence ID" value="GAA2138081.1"/>
    <property type="molecule type" value="Genomic_DNA"/>
</dbReference>
<evidence type="ECO:0000313" key="4">
    <source>
        <dbReference type="Proteomes" id="UP001422759"/>
    </source>
</evidence>
<comment type="caution">
    <text evidence="3">The sequence shown here is derived from an EMBL/GenBank/DDBJ whole genome shotgun (WGS) entry which is preliminary data.</text>
</comment>
<name>A0ABP5KVM0_9ACTN</name>
<keyword evidence="4" id="KW-1185">Reference proteome</keyword>
<feature type="transmembrane region" description="Helical" evidence="2">
    <location>
        <begin position="54"/>
        <end position="74"/>
    </location>
</feature>